<dbReference type="Pfam" id="PF13855">
    <property type="entry name" value="LRR_8"/>
    <property type="match status" value="1"/>
</dbReference>
<dbReference type="PANTHER" id="PTHR24373:SF370">
    <property type="entry name" value="FISH-LIPS, ISOFORM E"/>
    <property type="match status" value="1"/>
</dbReference>
<dbReference type="SUPFAM" id="SSF52058">
    <property type="entry name" value="L domain-like"/>
    <property type="match status" value="1"/>
</dbReference>
<dbReference type="EnsemblMetazoa" id="AALFPA23_005629.R7211">
    <property type="protein sequence ID" value="AALFPA23_005629.P7211"/>
    <property type="gene ID" value="AALFPA23_005629"/>
</dbReference>
<organism evidence="3 4">
    <name type="scientific">Aedes albopictus</name>
    <name type="common">Asian tiger mosquito</name>
    <name type="synonym">Stegomyia albopicta</name>
    <dbReference type="NCBI Taxonomy" id="7160"/>
    <lineage>
        <taxon>Eukaryota</taxon>
        <taxon>Metazoa</taxon>
        <taxon>Ecdysozoa</taxon>
        <taxon>Arthropoda</taxon>
        <taxon>Hexapoda</taxon>
        <taxon>Insecta</taxon>
        <taxon>Pterygota</taxon>
        <taxon>Neoptera</taxon>
        <taxon>Endopterygota</taxon>
        <taxon>Diptera</taxon>
        <taxon>Nematocera</taxon>
        <taxon>Culicoidea</taxon>
        <taxon>Culicidae</taxon>
        <taxon>Culicinae</taxon>
        <taxon>Aedini</taxon>
        <taxon>Aedes</taxon>
        <taxon>Stegomyia</taxon>
    </lineage>
</organism>
<evidence type="ECO:0000313" key="3">
    <source>
        <dbReference type="EnsemblMetazoa" id="AALFPA23_005629.P7211"/>
    </source>
</evidence>
<dbReference type="RefSeq" id="XP_019562092.2">
    <property type="nucleotide sequence ID" value="XM_019706547.3"/>
</dbReference>
<keyword evidence="4" id="KW-1185">Reference proteome</keyword>
<dbReference type="InterPro" id="IPR050328">
    <property type="entry name" value="Dev_Immune_Receptor"/>
</dbReference>
<keyword evidence="1 2" id="KW-0732">Signal</keyword>
<evidence type="ECO:0000256" key="1">
    <source>
        <dbReference type="ARBA" id="ARBA00022729"/>
    </source>
</evidence>
<dbReference type="InterPro" id="IPR032675">
    <property type="entry name" value="LRR_dom_sf"/>
</dbReference>
<evidence type="ECO:0000256" key="2">
    <source>
        <dbReference type="SAM" id="SignalP"/>
    </source>
</evidence>
<dbReference type="InterPro" id="IPR001611">
    <property type="entry name" value="Leu-rich_rpt"/>
</dbReference>
<accession>A0ABM1Y4H4</accession>
<feature type="chain" id="PRO_5046961729" evidence="2">
    <location>
        <begin position="26"/>
        <end position="319"/>
    </location>
</feature>
<dbReference type="Gene3D" id="3.80.10.10">
    <property type="entry name" value="Ribonuclease Inhibitor"/>
    <property type="match status" value="1"/>
</dbReference>
<reference evidence="3" key="2">
    <citation type="submission" date="2025-05" db="UniProtKB">
        <authorList>
            <consortium name="EnsemblMetazoa"/>
        </authorList>
    </citation>
    <scope>IDENTIFICATION</scope>
    <source>
        <strain evidence="3">Foshan</strain>
    </source>
</reference>
<evidence type="ECO:0000313" key="4">
    <source>
        <dbReference type="Proteomes" id="UP000069940"/>
    </source>
</evidence>
<dbReference type="GeneID" id="109430477"/>
<dbReference type="Proteomes" id="UP000069940">
    <property type="component" value="Unassembled WGS sequence"/>
</dbReference>
<feature type="signal peptide" evidence="2">
    <location>
        <begin position="1"/>
        <end position="25"/>
    </location>
</feature>
<protein>
    <submittedName>
        <fullName evidence="3">Uncharacterized protein</fullName>
    </submittedName>
</protein>
<reference evidence="4" key="1">
    <citation type="journal article" date="2015" name="Proc. Natl. Acad. Sci. U.S.A.">
        <title>Genome sequence of the Asian Tiger mosquito, Aedes albopictus, reveals insights into its biology, genetics, and evolution.</title>
        <authorList>
            <person name="Chen X.G."/>
            <person name="Jiang X."/>
            <person name="Gu J."/>
            <person name="Xu M."/>
            <person name="Wu Y."/>
            <person name="Deng Y."/>
            <person name="Zhang C."/>
            <person name="Bonizzoni M."/>
            <person name="Dermauw W."/>
            <person name="Vontas J."/>
            <person name="Armbruster P."/>
            <person name="Huang X."/>
            <person name="Yang Y."/>
            <person name="Zhang H."/>
            <person name="He W."/>
            <person name="Peng H."/>
            <person name="Liu Y."/>
            <person name="Wu K."/>
            <person name="Chen J."/>
            <person name="Lirakis M."/>
            <person name="Topalis P."/>
            <person name="Van Leeuwen T."/>
            <person name="Hall A.B."/>
            <person name="Jiang X."/>
            <person name="Thorpe C."/>
            <person name="Mueller R.L."/>
            <person name="Sun C."/>
            <person name="Waterhouse R.M."/>
            <person name="Yan G."/>
            <person name="Tu Z.J."/>
            <person name="Fang X."/>
            <person name="James A.A."/>
        </authorList>
    </citation>
    <scope>NUCLEOTIDE SEQUENCE [LARGE SCALE GENOMIC DNA]</scope>
    <source>
        <strain evidence="4">Foshan</strain>
    </source>
</reference>
<proteinExistence type="predicted"/>
<name>A0ABM1Y4H4_AEDAL</name>
<sequence length="319" mass="36150">MAAFFAQIFAAILIVVSSVIPQTSCRYNGKYRGSGSRLIEHITTTNFSGANLPAESQLEFRKCHFPSFGPNLFQALDPAIKRVTFRKGSVRDVIVDWSVQLEGLQIIDTGLVELKAASDEPNYHLKQLTIRSKRFSEWSPTLASLRMLEEIDVAYCNLSYLNVQWFEGYDRLKVLDVSKNRLSVFDVRQSSIPALERLHLWGNRLEQLHRFPEAFPKLKKVTLAQNQWLCRWVGNVRGMILTQGVELMDMDGVCPIGWEINGGLCCKRGKHAEDLESKRKSRSQTSVLIDREIVGMHGSVIGMKYGNTIVYVDEPLPIS</sequence>
<dbReference type="PANTHER" id="PTHR24373">
    <property type="entry name" value="SLIT RELATED LEUCINE-RICH REPEAT NEURONAL PROTEIN"/>
    <property type="match status" value="1"/>
</dbReference>